<evidence type="ECO:0000313" key="2">
    <source>
        <dbReference type="Proteomes" id="UP000194641"/>
    </source>
</evidence>
<reference evidence="2" key="1">
    <citation type="submission" date="2014-06" db="EMBL/GenBank/DDBJ databases">
        <authorList>
            <person name="Winans N.J."/>
            <person name="Newell P.D."/>
            <person name="Douglas A.E."/>
        </authorList>
    </citation>
    <scope>NUCLEOTIDE SEQUENCE [LARGE SCALE GENOMIC DNA]</scope>
</reference>
<protein>
    <submittedName>
        <fullName evidence="1">NADH-ubiquinone oxidoreductase</fullName>
    </submittedName>
</protein>
<name>A0A252AW17_9PROT</name>
<dbReference type="AlphaFoldDB" id="A0A252AW17"/>
<dbReference type="PANTHER" id="PTHR12126">
    <property type="entry name" value="NADH-UBIQUINONE OXIDOREDUCTASE 39 KDA SUBUNIT-RELATED"/>
    <property type="match status" value="1"/>
</dbReference>
<organism evidence="1 2">
    <name type="scientific">Acetobacter indonesiensis</name>
    <dbReference type="NCBI Taxonomy" id="104101"/>
    <lineage>
        <taxon>Bacteria</taxon>
        <taxon>Pseudomonadati</taxon>
        <taxon>Pseudomonadota</taxon>
        <taxon>Alphaproteobacteria</taxon>
        <taxon>Acetobacterales</taxon>
        <taxon>Acetobacteraceae</taxon>
        <taxon>Acetobacter</taxon>
    </lineage>
</organism>
<dbReference type="GO" id="GO:0044877">
    <property type="term" value="F:protein-containing complex binding"/>
    <property type="evidence" value="ECO:0007669"/>
    <property type="project" value="TreeGrafter"/>
</dbReference>
<accession>A0A252AW17</accession>
<dbReference type="Proteomes" id="UP000194641">
    <property type="component" value="Unassembled WGS sequence"/>
</dbReference>
<dbReference type="PANTHER" id="PTHR12126:SF11">
    <property type="entry name" value="NADH DEHYDROGENASE [UBIQUINONE] 1 ALPHA SUBCOMPLEX SUBUNIT 9, MITOCHONDRIAL"/>
    <property type="match status" value="1"/>
</dbReference>
<dbReference type="EMBL" id="JOPA01000012">
    <property type="protein sequence ID" value="OUI94825.1"/>
    <property type="molecule type" value="Genomic_DNA"/>
</dbReference>
<evidence type="ECO:0000313" key="1">
    <source>
        <dbReference type="EMBL" id="OUI94825.1"/>
    </source>
</evidence>
<keyword evidence="1" id="KW-0830">Ubiquinone</keyword>
<comment type="caution">
    <text evidence="1">The sequence shown here is derived from an EMBL/GenBank/DDBJ whole genome shotgun (WGS) entry which is preliminary data.</text>
</comment>
<dbReference type="RefSeq" id="WP_086659019.1">
    <property type="nucleotide sequence ID" value="NZ_JBJJWX010000006.1"/>
</dbReference>
<dbReference type="SUPFAM" id="SSF51735">
    <property type="entry name" value="NAD(P)-binding Rossmann-fold domains"/>
    <property type="match status" value="1"/>
</dbReference>
<dbReference type="Gene3D" id="3.40.50.720">
    <property type="entry name" value="NAD(P)-binding Rossmann-like Domain"/>
    <property type="match status" value="1"/>
</dbReference>
<proteinExistence type="predicted"/>
<dbReference type="InterPro" id="IPR036291">
    <property type="entry name" value="NAD(P)-bd_dom_sf"/>
</dbReference>
<sequence length="287" mass="30506">MQSDASVTQHCVHVIGASGRSGAALCAALQAEDRAVIPLVRNPAAAASLPNARLIDLTGPEAPLRAALADATTIVCTAHARNIPALIAAAPTTAKLICLGSTRKFTRWPDAHGQGVLRGEKALMESGRTGIILHPTMIYGAQGENNVQRLASLLRFMPVVPLPAGGKALVQPIWQGDVTAAILAALDKTWHGPKSLVIAGATPVTYRHFIELVCQAAGLRRRPVLPVPVSILMLLARLTPLLPGVPRIEPTEIRRLLEDKNFDIKPMQDFLGVSPLSLDVGLKRTFS</sequence>
<gene>
    <name evidence="1" type="ORF">HK17_02035</name>
</gene>
<dbReference type="InterPro" id="IPR051207">
    <property type="entry name" value="ComplexI_NDUFA9_subunit"/>
</dbReference>